<reference evidence="2 3" key="1">
    <citation type="submission" date="2020-04" db="EMBL/GenBank/DDBJ databases">
        <title>Perkinsus olseni comparative genomics.</title>
        <authorList>
            <person name="Bogema D.R."/>
        </authorList>
    </citation>
    <scope>NUCLEOTIDE SEQUENCE [LARGE SCALE GENOMIC DNA]</scope>
    <source>
        <strain evidence="2 3">ATCC PRA-207</strain>
    </source>
</reference>
<dbReference type="EMBL" id="JABANO010019013">
    <property type="protein sequence ID" value="KAF4730878.1"/>
    <property type="molecule type" value="Genomic_DNA"/>
</dbReference>
<feature type="domain" description="O-acyltransferase WSD1 C-terminal" evidence="1">
    <location>
        <begin position="2"/>
        <end position="73"/>
    </location>
</feature>
<sequence length="87" mass="9573">ANHTMLFSNVPGPANSLYFAGKEVTGVQGIFLDAIPEVTLISYNGKVYYNVTLDHEVVKDWPSFEQLFRKELVDLGEAVGVPSDISL</sequence>
<dbReference type="Proteomes" id="UP000553632">
    <property type="component" value="Unassembled WGS sequence"/>
</dbReference>
<comment type="caution">
    <text evidence="2">The sequence shown here is derived from an EMBL/GenBank/DDBJ whole genome shotgun (WGS) entry which is preliminary data.</text>
</comment>
<organism evidence="2 3">
    <name type="scientific">Perkinsus olseni</name>
    <name type="common">Perkinsus atlanticus</name>
    <dbReference type="NCBI Taxonomy" id="32597"/>
    <lineage>
        <taxon>Eukaryota</taxon>
        <taxon>Sar</taxon>
        <taxon>Alveolata</taxon>
        <taxon>Perkinsozoa</taxon>
        <taxon>Perkinsea</taxon>
        <taxon>Perkinsida</taxon>
        <taxon>Perkinsidae</taxon>
        <taxon>Perkinsus</taxon>
    </lineage>
</organism>
<name>A0A7J6SDB3_PEROL</name>
<evidence type="ECO:0000313" key="3">
    <source>
        <dbReference type="Proteomes" id="UP000553632"/>
    </source>
</evidence>
<dbReference type="Pfam" id="PF06974">
    <property type="entry name" value="WS_DGAT_C"/>
    <property type="match status" value="1"/>
</dbReference>
<evidence type="ECO:0000313" key="2">
    <source>
        <dbReference type="EMBL" id="KAF4730878.1"/>
    </source>
</evidence>
<accession>A0A7J6SDB3</accession>
<evidence type="ECO:0000259" key="1">
    <source>
        <dbReference type="Pfam" id="PF06974"/>
    </source>
</evidence>
<proteinExistence type="predicted"/>
<feature type="non-terminal residue" evidence="2">
    <location>
        <position position="1"/>
    </location>
</feature>
<protein>
    <recommendedName>
        <fullName evidence="1">O-acyltransferase WSD1 C-terminal domain-containing protein</fullName>
    </recommendedName>
</protein>
<dbReference type="InterPro" id="IPR009721">
    <property type="entry name" value="O-acyltransferase_WSD1_C"/>
</dbReference>
<gene>
    <name evidence="2" type="ORF">FOZ63_017303</name>
</gene>
<keyword evidence="3" id="KW-1185">Reference proteome</keyword>
<dbReference type="AlphaFoldDB" id="A0A7J6SDB3"/>